<dbReference type="AlphaFoldDB" id="A0A518AXD0"/>
<dbReference type="SUPFAM" id="SSF53649">
    <property type="entry name" value="Alkaline phosphatase-like"/>
    <property type="match status" value="1"/>
</dbReference>
<protein>
    <recommendedName>
        <fullName evidence="3">Sulfatase</fullName>
    </recommendedName>
</protein>
<dbReference type="EMBL" id="CP036279">
    <property type="protein sequence ID" value="QDU59376.1"/>
    <property type="molecule type" value="Genomic_DNA"/>
</dbReference>
<dbReference type="PANTHER" id="PTHR43737">
    <property type="entry name" value="BLL7424 PROTEIN"/>
    <property type="match status" value="1"/>
</dbReference>
<organism evidence="1 2">
    <name type="scientific">Kolteria novifilia</name>
    <dbReference type="NCBI Taxonomy" id="2527975"/>
    <lineage>
        <taxon>Bacteria</taxon>
        <taxon>Pseudomonadati</taxon>
        <taxon>Planctomycetota</taxon>
        <taxon>Planctomycetia</taxon>
        <taxon>Kolteriales</taxon>
        <taxon>Kolteriaceae</taxon>
        <taxon>Kolteria</taxon>
    </lineage>
</organism>
<reference evidence="1 2" key="1">
    <citation type="submission" date="2019-02" db="EMBL/GenBank/DDBJ databases">
        <title>Deep-cultivation of Planctomycetes and their phenomic and genomic characterization uncovers novel biology.</title>
        <authorList>
            <person name="Wiegand S."/>
            <person name="Jogler M."/>
            <person name="Boedeker C."/>
            <person name="Pinto D."/>
            <person name="Vollmers J."/>
            <person name="Rivas-Marin E."/>
            <person name="Kohn T."/>
            <person name="Peeters S.H."/>
            <person name="Heuer A."/>
            <person name="Rast P."/>
            <person name="Oberbeckmann S."/>
            <person name="Bunk B."/>
            <person name="Jeske O."/>
            <person name="Meyerdierks A."/>
            <person name="Storesund J.E."/>
            <person name="Kallscheuer N."/>
            <person name="Luecker S."/>
            <person name="Lage O.M."/>
            <person name="Pohl T."/>
            <person name="Merkel B.J."/>
            <person name="Hornburger P."/>
            <person name="Mueller R.-W."/>
            <person name="Bruemmer F."/>
            <person name="Labrenz M."/>
            <person name="Spormann A.M."/>
            <person name="Op den Camp H."/>
            <person name="Overmann J."/>
            <person name="Amann R."/>
            <person name="Jetten M.S.M."/>
            <person name="Mascher T."/>
            <person name="Medema M.H."/>
            <person name="Devos D.P."/>
            <person name="Kaster A.-K."/>
            <person name="Ovreas L."/>
            <person name="Rohde M."/>
            <person name="Galperin M.Y."/>
            <person name="Jogler C."/>
        </authorList>
    </citation>
    <scope>NUCLEOTIDE SEQUENCE [LARGE SCALE GENOMIC DNA]</scope>
    <source>
        <strain evidence="1 2">Pan216</strain>
    </source>
</reference>
<dbReference type="PROSITE" id="PS51318">
    <property type="entry name" value="TAT"/>
    <property type="match status" value="1"/>
</dbReference>
<keyword evidence="2" id="KW-1185">Reference proteome</keyword>
<dbReference type="Gene3D" id="3.40.720.10">
    <property type="entry name" value="Alkaline Phosphatase, subunit A"/>
    <property type="match status" value="1"/>
</dbReference>
<dbReference type="PANTHER" id="PTHR43737:SF1">
    <property type="entry name" value="DUF1501 DOMAIN-CONTAINING PROTEIN"/>
    <property type="match status" value="1"/>
</dbReference>
<name>A0A518AXD0_9BACT</name>
<dbReference type="InterPro" id="IPR006311">
    <property type="entry name" value="TAT_signal"/>
</dbReference>
<evidence type="ECO:0000313" key="2">
    <source>
        <dbReference type="Proteomes" id="UP000317093"/>
    </source>
</evidence>
<gene>
    <name evidence="1" type="ORF">Pan216_02040</name>
</gene>
<dbReference type="KEGG" id="knv:Pan216_02040"/>
<evidence type="ECO:0000313" key="1">
    <source>
        <dbReference type="EMBL" id="QDU59376.1"/>
    </source>
</evidence>
<dbReference type="Pfam" id="PF07394">
    <property type="entry name" value="DUF1501"/>
    <property type="match status" value="1"/>
</dbReference>
<dbReference type="InterPro" id="IPR017850">
    <property type="entry name" value="Alkaline_phosphatase_core_sf"/>
</dbReference>
<dbReference type="InterPro" id="IPR010869">
    <property type="entry name" value="DUF1501"/>
</dbReference>
<proteinExistence type="predicted"/>
<sequence>MNHRRPTMRPTRRQMLHQLGAGFGSLGLANVLANAGLLSHAQAETASPLAPKKPHFPSKVKHVIQLFMPGGPSHVDTFDHKPMIAKHAGERPKIVDRRSLRNTKNGLMPSPFAFIRHGECGKWVSEIFPNVAKCVDDICFIHSMHTDIPEHAGAILMMNAGHLQPTRPSLGSWLVYGLGTENDNLPGFVAMSPRAQPRGKLANWSNSFLPGAFAGTYVNVHEMKPDAVLSNLVNRDLGRTEQRRQVDLLTKLNRMQLERLEQDQQLEASIQTMEMAFRMQFAVPDAFDVSRESQATRELYGDTEYAKGCLLARRLIERGVRMVQLSHSIDGYDIAWDTGHHDIKGGHTKLAQACDQGIAALLVDLKARGLWDETLVMWGGEFGRAPTSEQKNGRDHDHYGFTVWLAGGAVKGGFSYGATDEFGLSAVEKRVHVHDLHATVLHLLGLDHEQLTYRYSGRDYRLTDVHGRVVRDILA</sequence>
<accession>A0A518AXD0</accession>
<dbReference type="Proteomes" id="UP000317093">
    <property type="component" value="Chromosome"/>
</dbReference>
<evidence type="ECO:0008006" key="3">
    <source>
        <dbReference type="Google" id="ProtNLM"/>
    </source>
</evidence>